<reference evidence="1 2" key="1">
    <citation type="submission" date="2023-11" db="EMBL/GenBank/DDBJ databases">
        <title>MicrobeMod: A computational toolkit for identifying prokaryotic methylation and restriction-modification with nanopore sequencing.</title>
        <authorList>
            <person name="Crits-Christoph A."/>
            <person name="Kang S.C."/>
            <person name="Lee H."/>
            <person name="Ostrov N."/>
        </authorList>
    </citation>
    <scope>NUCLEOTIDE SEQUENCE [LARGE SCALE GENOMIC DNA]</scope>
    <source>
        <strain evidence="1 2">ATCC 14820</strain>
    </source>
</reference>
<proteinExistence type="predicted"/>
<keyword evidence="1" id="KW-0489">Methyltransferase</keyword>
<evidence type="ECO:0000313" key="1">
    <source>
        <dbReference type="EMBL" id="MDX5986645.1"/>
    </source>
</evidence>
<organism evidence="1 2">
    <name type="scientific">Sphingomonas echinoides</name>
    <dbReference type="NCBI Taxonomy" id="59803"/>
    <lineage>
        <taxon>Bacteria</taxon>
        <taxon>Pseudomonadati</taxon>
        <taxon>Pseudomonadota</taxon>
        <taxon>Alphaproteobacteria</taxon>
        <taxon>Sphingomonadales</taxon>
        <taxon>Sphingomonadaceae</taxon>
        <taxon>Sphingomonas</taxon>
    </lineage>
</organism>
<comment type="caution">
    <text evidence="1">The sequence shown here is derived from an EMBL/GenBank/DDBJ whole genome shotgun (WGS) entry which is preliminary data.</text>
</comment>
<dbReference type="Gene3D" id="3.40.50.150">
    <property type="entry name" value="Vaccinia Virus protein VP39"/>
    <property type="match status" value="1"/>
</dbReference>
<dbReference type="EC" id="2.1.1.-" evidence="1"/>
<dbReference type="EMBL" id="JAWXXV010000003">
    <property type="protein sequence ID" value="MDX5986645.1"/>
    <property type="molecule type" value="Genomic_DNA"/>
</dbReference>
<dbReference type="GO" id="GO:0032259">
    <property type="term" value="P:methylation"/>
    <property type="evidence" value="ECO:0007669"/>
    <property type="project" value="UniProtKB-KW"/>
</dbReference>
<dbReference type="SUPFAM" id="SSF53335">
    <property type="entry name" value="S-adenosyl-L-methionine-dependent methyltransferases"/>
    <property type="match status" value="1"/>
</dbReference>
<dbReference type="CDD" id="cd02440">
    <property type="entry name" value="AdoMet_MTases"/>
    <property type="match status" value="1"/>
</dbReference>
<evidence type="ECO:0000313" key="2">
    <source>
        <dbReference type="Proteomes" id="UP001279660"/>
    </source>
</evidence>
<dbReference type="Pfam" id="PF13489">
    <property type="entry name" value="Methyltransf_23"/>
    <property type="match status" value="1"/>
</dbReference>
<sequence length="230" mass="25250">MMAAAFNYSTYASWKRQGEARQRWRPRLPNRYLRFLRGIDRSKPVIELGCADGSFMNVMRAAGFANVRGIDACVEYADCDGVEIGDASEIVTRSLDDSLGGIIALDVFEHIQLDDLRSLLSACRTKLSDGGEVVFRVPNAGTPLGLINQYGDVSHVNAFNEVSARQIAFEAGFTRVDVQPEPFAYPRSLSALAGLALWPLYAGVTRAIFAAYGQKPKVITPNLICILKKV</sequence>
<dbReference type="GO" id="GO:0008168">
    <property type="term" value="F:methyltransferase activity"/>
    <property type="evidence" value="ECO:0007669"/>
    <property type="project" value="UniProtKB-KW"/>
</dbReference>
<dbReference type="PANTHER" id="PTHR43861">
    <property type="entry name" value="TRANS-ACONITATE 2-METHYLTRANSFERASE-RELATED"/>
    <property type="match status" value="1"/>
</dbReference>
<gene>
    <name evidence="1" type="ORF">SIL82_20520</name>
</gene>
<protein>
    <submittedName>
        <fullName evidence="1">Class I SAM-dependent methyltransferase</fullName>
        <ecNumber evidence="1">2.1.1.-</ecNumber>
    </submittedName>
</protein>
<dbReference type="InterPro" id="IPR029063">
    <property type="entry name" value="SAM-dependent_MTases_sf"/>
</dbReference>
<keyword evidence="2" id="KW-1185">Reference proteome</keyword>
<dbReference type="Proteomes" id="UP001279660">
    <property type="component" value="Unassembled WGS sequence"/>
</dbReference>
<name>A0ABU4PR76_9SPHN</name>
<dbReference type="RefSeq" id="WP_319625233.1">
    <property type="nucleotide sequence ID" value="NZ_JAWXXV010000003.1"/>
</dbReference>
<accession>A0ABU4PR76</accession>
<keyword evidence="1" id="KW-0808">Transferase</keyword>